<dbReference type="Pfam" id="PF09167">
    <property type="entry name" value="DUF1942"/>
    <property type="match status" value="1"/>
</dbReference>
<dbReference type="Proteomes" id="UP000240988">
    <property type="component" value="Unassembled WGS sequence"/>
</dbReference>
<evidence type="ECO:0000313" key="6">
    <source>
        <dbReference type="Proteomes" id="UP000240988"/>
    </source>
</evidence>
<dbReference type="Gene3D" id="2.60.40.1240">
    <property type="match status" value="1"/>
</dbReference>
<sequence>VKFANVLVKAASFVVAGVVGLSCAVAAGADDGAVVQQMCAQGTLFSNGVVQGWTVLDLEPSKDVIPADVRGALWEAAATDQATAGDAAPLIPNFSARAPNGDNYRALFEVPTQQGISPSGLPMGQSVTGKLYFDVTGQAPDSVVFNDGRDRLIWRGSAADPAPEPVRTLALPDYKPASLSVFETRTVYLQGEVRMRQLNDRLASQGVSPEERARFMFERRNALRTWARALMSDRAAAAQLDKKDPNVTFEYLAVRNQAKGLSGDALYNAIITRATRSRISVNESLGIDPDNPPPLPPVRPSSAGGTES</sequence>
<feature type="domain" description="MPT63-like" evidence="4">
    <location>
        <begin position="35"/>
        <end position="154"/>
    </location>
</feature>
<feature type="non-terminal residue" evidence="5">
    <location>
        <position position="1"/>
    </location>
</feature>
<keyword evidence="6" id="KW-1185">Reference proteome</keyword>
<proteinExistence type="predicted"/>
<feature type="compositionally biased region" description="Pro residues" evidence="2">
    <location>
        <begin position="290"/>
        <end position="299"/>
    </location>
</feature>
<evidence type="ECO:0000256" key="2">
    <source>
        <dbReference type="SAM" id="MobiDB-lite"/>
    </source>
</evidence>
<feature type="signal peptide" evidence="3">
    <location>
        <begin position="1"/>
        <end position="29"/>
    </location>
</feature>
<dbReference type="EMBL" id="FUFA01000005">
    <property type="protein sequence ID" value="SPM35891.1"/>
    <property type="molecule type" value="Genomic_DNA"/>
</dbReference>
<dbReference type="InterPro" id="IPR029050">
    <property type="entry name" value="Immunoprotect_excell_Ig-like"/>
</dbReference>
<evidence type="ECO:0000259" key="4">
    <source>
        <dbReference type="Pfam" id="PF09167"/>
    </source>
</evidence>
<name>A0A2U3NWJ5_9MYCO</name>
<organism evidence="5 6">
    <name type="scientific">Mycobacterium rhizamassiliense</name>
    <dbReference type="NCBI Taxonomy" id="1841860"/>
    <lineage>
        <taxon>Bacteria</taxon>
        <taxon>Bacillati</taxon>
        <taxon>Actinomycetota</taxon>
        <taxon>Actinomycetes</taxon>
        <taxon>Mycobacteriales</taxon>
        <taxon>Mycobacteriaceae</taxon>
        <taxon>Mycobacterium</taxon>
    </lineage>
</organism>
<keyword evidence="1 3" id="KW-0732">Signal</keyword>
<dbReference type="GO" id="GO:0005615">
    <property type="term" value="C:extracellular space"/>
    <property type="evidence" value="ECO:0007669"/>
    <property type="project" value="InterPro"/>
</dbReference>
<gene>
    <name evidence="5" type="ORF">MRAB57_3727</name>
</gene>
<dbReference type="InterPro" id="IPR015250">
    <property type="entry name" value="MPT63-like"/>
</dbReference>
<evidence type="ECO:0000313" key="5">
    <source>
        <dbReference type="EMBL" id="SPM35891.1"/>
    </source>
</evidence>
<evidence type="ECO:0000256" key="1">
    <source>
        <dbReference type="ARBA" id="ARBA00022729"/>
    </source>
</evidence>
<dbReference type="SUPFAM" id="SSF81982">
    <property type="entry name" value="Antigen MPT63/MPB63 (immunoprotective extracellular protein)"/>
    <property type="match status" value="1"/>
</dbReference>
<accession>A0A2U3NWJ5</accession>
<feature type="chain" id="PRO_5039516657" evidence="3">
    <location>
        <begin position="30"/>
        <end position="308"/>
    </location>
</feature>
<protein>
    <submittedName>
        <fullName evidence="5">Mycobacterium rhizamassiliense ORFan</fullName>
    </submittedName>
</protein>
<dbReference type="STRING" id="1841860.GCA_900157375_03729"/>
<feature type="region of interest" description="Disordered" evidence="2">
    <location>
        <begin position="283"/>
        <end position="308"/>
    </location>
</feature>
<reference evidence="5 6" key="1">
    <citation type="submission" date="2017-01" db="EMBL/GenBank/DDBJ databases">
        <authorList>
            <consortium name="Urmite Genomes"/>
        </authorList>
    </citation>
    <scope>NUCLEOTIDE SEQUENCE [LARGE SCALE GENOMIC DNA]</scope>
    <source>
        <strain evidence="5 6">AB57</strain>
    </source>
</reference>
<dbReference type="AlphaFoldDB" id="A0A2U3NWJ5"/>
<evidence type="ECO:0000256" key="3">
    <source>
        <dbReference type="SAM" id="SignalP"/>
    </source>
</evidence>